<evidence type="ECO:0008006" key="5">
    <source>
        <dbReference type="Google" id="ProtNLM"/>
    </source>
</evidence>
<feature type="region of interest" description="Disordered" evidence="1">
    <location>
        <begin position="1"/>
        <end position="25"/>
    </location>
</feature>
<gene>
    <name evidence="3" type="ORF">MCHLO_05448</name>
</gene>
<organism evidence="3 4">
    <name type="scientific">Mycena chlorophos</name>
    <name type="common">Agaric fungus</name>
    <name type="synonym">Agaricus chlorophos</name>
    <dbReference type="NCBI Taxonomy" id="658473"/>
    <lineage>
        <taxon>Eukaryota</taxon>
        <taxon>Fungi</taxon>
        <taxon>Dikarya</taxon>
        <taxon>Basidiomycota</taxon>
        <taxon>Agaricomycotina</taxon>
        <taxon>Agaricomycetes</taxon>
        <taxon>Agaricomycetidae</taxon>
        <taxon>Agaricales</taxon>
        <taxon>Marasmiineae</taxon>
        <taxon>Mycenaceae</taxon>
        <taxon>Mycena</taxon>
    </lineage>
</organism>
<accession>A0ABQ0LAK8</accession>
<sequence length="354" mass="40101">MQHSTDESVAKQDRTKAQPSTSPQRWDQNVVVASASLLEADWENVENCSTSSCNIPPAKLGEPTVWYRRGENHGDAFPEVLSEVLWATGVEKGLMRLRFTRFDAFPVPTRILRAKKQKKSTLLETNWDWRAVRALLLPCLAGSWVGWDEATRLGMTRLLRIVELIGASTERDSVESCLQHRALCELDPRRLPVAPTIRRSCASGSASVVEQDDIFRATRFVMQWYRVSSHFCASLIYLYVCVGLFCSYSLVATRSFARRRPVTRLPLLHLRSGLRTRLEAPSQLSDHLNRAGERGNGRENERENAGWCRVALGCGRIPQIYTFEWYLDDREGGTAEQYSGTATKYPKYCPAVPE</sequence>
<evidence type="ECO:0000313" key="4">
    <source>
        <dbReference type="Proteomes" id="UP000815677"/>
    </source>
</evidence>
<protein>
    <recommendedName>
        <fullName evidence="5">Transmembrane protein</fullName>
    </recommendedName>
</protein>
<keyword evidence="4" id="KW-1185">Reference proteome</keyword>
<feature type="non-terminal residue" evidence="3">
    <location>
        <position position="354"/>
    </location>
</feature>
<keyword evidence="2" id="KW-0812">Transmembrane</keyword>
<feature type="transmembrane region" description="Helical" evidence="2">
    <location>
        <begin position="236"/>
        <end position="257"/>
    </location>
</feature>
<dbReference type="EMBL" id="DF844104">
    <property type="protein sequence ID" value="GAT48012.1"/>
    <property type="molecule type" value="Genomic_DNA"/>
</dbReference>
<dbReference type="Proteomes" id="UP000815677">
    <property type="component" value="Unassembled WGS sequence"/>
</dbReference>
<evidence type="ECO:0000313" key="3">
    <source>
        <dbReference type="EMBL" id="GAT48012.1"/>
    </source>
</evidence>
<reference evidence="3" key="1">
    <citation type="submission" date="2014-09" db="EMBL/GenBank/DDBJ databases">
        <title>Genome sequence of the luminous mushroom Mycena chlorophos for searching fungal bioluminescence genes.</title>
        <authorList>
            <person name="Tanaka Y."/>
            <person name="Kasuga D."/>
            <person name="Oba Y."/>
            <person name="Hase S."/>
            <person name="Sato K."/>
            <person name="Oba Y."/>
            <person name="Sakakibara Y."/>
        </authorList>
    </citation>
    <scope>NUCLEOTIDE SEQUENCE</scope>
</reference>
<evidence type="ECO:0000256" key="1">
    <source>
        <dbReference type="SAM" id="MobiDB-lite"/>
    </source>
</evidence>
<keyword evidence="2" id="KW-1133">Transmembrane helix</keyword>
<feature type="compositionally biased region" description="Basic and acidic residues" evidence="1">
    <location>
        <begin position="1"/>
        <end position="16"/>
    </location>
</feature>
<proteinExistence type="predicted"/>
<evidence type="ECO:0000256" key="2">
    <source>
        <dbReference type="SAM" id="Phobius"/>
    </source>
</evidence>
<name>A0ABQ0LAK8_MYCCL</name>
<keyword evidence="2" id="KW-0472">Membrane</keyword>